<evidence type="ECO:0000313" key="4">
    <source>
        <dbReference type="EMBL" id="NYD69480.1"/>
    </source>
</evidence>
<dbReference type="Proteomes" id="UP000549913">
    <property type="component" value="Unassembled WGS sequence"/>
</dbReference>
<dbReference type="RefSeq" id="WP_179546804.1">
    <property type="nucleotide sequence ID" value="NZ_BSEW01000001.1"/>
</dbReference>
<feature type="domain" description="Septum formation-related" evidence="3">
    <location>
        <begin position="117"/>
        <end position="211"/>
    </location>
</feature>
<gene>
    <name evidence="4" type="ORF">BJ984_000638</name>
</gene>
<keyword evidence="2" id="KW-0812">Transmembrane</keyword>
<evidence type="ECO:0000256" key="2">
    <source>
        <dbReference type="SAM" id="Phobius"/>
    </source>
</evidence>
<evidence type="ECO:0000256" key="1">
    <source>
        <dbReference type="SAM" id="MobiDB-lite"/>
    </source>
</evidence>
<organism evidence="4 5">
    <name type="scientific">Herbiconiux flava</name>
    <dbReference type="NCBI Taxonomy" id="881268"/>
    <lineage>
        <taxon>Bacteria</taxon>
        <taxon>Bacillati</taxon>
        <taxon>Actinomycetota</taxon>
        <taxon>Actinomycetes</taxon>
        <taxon>Micrococcales</taxon>
        <taxon>Microbacteriaceae</taxon>
        <taxon>Herbiconiux</taxon>
    </lineage>
</organism>
<comment type="caution">
    <text evidence="4">The sequence shown here is derived from an EMBL/GenBank/DDBJ whole genome shotgun (WGS) entry which is preliminary data.</text>
</comment>
<reference evidence="4 5" key="1">
    <citation type="submission" date="2020-07" db="EMBL/GenBank/DDBJ databases">
        <title>Sequencing the genomes of 1000 actinobacteria strains.</title>
        <authorList>
            <person name="Klenk H.-P."/>
        </authorList>
    </citation>
    <scope>NUCLEOTIDE SEQUENCE [LARGE SCALE GENOMIC DNA]</scope>
    <source>
        <strain evidence="4 5">DSM 26474</strain>
    </source>
</reference>
<dbReference type="InterPro" id="IPR026004">
    <property type="entry name" value="Septum_form"/>
</dbReference>
<protein>
    <recommendedName>
        <fullName evidence="3">Septum formation-related domain-containing protein</fullName>
    </recommendedName>
</protein>
<keyword evidence="5" id="KW-1185">Reference proteome</keyword>
<evidence type="ECO:0000259" key="3">
    <source>
        <dbReference type="Pfam" id="PF13845"/>
    </source>
</evidence>
<dbReference type="AlphaFoldDB" id="A0A852SJ91"/>
<feature type="compositionally biased region" description="Gly residues" evidence="1">
    <location>
        <begin position="36"/>
        <end position="59"/>
    </location>
</feature>
<keyword evidence="2" id="KW-1133">Transmembrane helix</keyword>
<dbReference type="Pfam" id="PF13845">
    <property type="entry name" value="Septum_form"/>
    <property type="match status" value="1"/>
</dbReference>
<proteinExistence type="predicted"/>
<dbReference type="EMBL" id="JACCBM010000001">
    <property type="protein sequence ID" value="NYD69480.1"/>
    <property type="molecule type" value="Genomic_DNA"/>
</dbReference>
<feature type="transmembrane region" description="Helical" evidence="2">
    <location>
        <begin position="12"/>
        <end position="32"/>
    </location>
</feature>
<accession>A0A852SJ91</accession>
<keyword evidence="2" id="KW-0472">Membrane</keyword>
<feature type="region of interest" description="Disordered" evidence="1">
    <location>
        <begin position="36"/>
        <end position="108"/>
    </location>
</feature>
<sequence>MAPTSSRRTRLMVLGGVLLAAVVVVVLFVLGLRAGQGGGQGGGAGDEGEGATSGAGVGAGEAATAVPSETAVASETAAPSASGVPDVRPDPTVGALPPAPTAPAAPGEHPFTELFGGECLGAYASPWAETFTVVDCAAEHPAQLTLRGLFPEAAGTPYPGEAALASRLNLLCTAPTAVNTAAAPDVADLRWQASYPATAEGWDAGDRVFQCFFSTASGSPLAGSLVP</sequence>
<name>A0A852SJ91_9MICO</name>
<evidence type="ECO:0000313" key="5">
    <source>
        <dbReference type="Proteomes" id="UP000549913"/>
    </source>
</evidence>